<dbReference type="PROSITE" id="PS01068">
    <property type="entry name" value="OMPA_1"/>
    <property type="match status" value="1"/>
</dbReference>
<comment type="subcellular location">
    <subcellularLocation>
        <location evidence="1">Cell outer membrane</location>
    </subcellularLocation>
</comment>
<dbReference type="PANTHER" id="PTHR30329">
    <property type="entry name" value="STATOR ELEMENT OF FLAGELLAR MOTOR COMPLEX"/>
    <property type="match status" value="1"/>
</dbReference>
<keyword evidence="2 4" id="KW-0472">Membrane</keyword>
<dbReference type="Proteomes" id="UP000307956">
    <property type="component" value="Unassembled WGS sequence"/>
</dbReference>
<sequence>MDSQRPLARRMAEGEIRLVGSRQFPVGLQGDGGIAPQAGYAAPEPLAQASTLAPLPLPAAGSAPMPALAQSRSQPANAEKVRLSADTLFDFDKAVLRPAGRAQLDQLAARTRGLNLDLILAVGHTDRLGSDAYNQRLSERRAATVKDYLASRGVDADRIYTQGKGERRPLTGNACDGVGPRSELIACLQPDRHVEVEVIGSR</sequence>
<dbReference type="AlphaFoldDB" id="A0A4S4AWN2"/>
<dbReference type="Gene3D" id="3.30.1330.60">
    <property type="entry name" value="OmpA-like domain"/>
    <property type="match status" value="1"/>
</dbReference>
<dbReference type="CDD" id="cd07185">
    <property type="entry name" value="OmpA_C-like"/>
    <property type="match status" value="1"/>
</dbReference>
<dbReference type="InterPro" id="IPR002368">
    <property type="entry name" value="OmpA"/>
</dbReference>
<proteinExistence type="predicted"/>
<feature type="domain" description="OmpA-like" evidence="5">
    <location>
        <begin position="76"/>
        <end position="202"/>
    </location>
</feature>
<name>A0A4S4AWN2_9RHOO</name>
<dbReference type="GO" id="GO:0009279">
    <property type="term" value="C:cell outer membrane"/>
    <property type="evidence" value="ECO:0007669"/>
    <property type="project" value="UniProtKB-SubCell"/>
</dbReference>
<gene>
    <name evidence="6" type="ORF">E6O51_02295</name>
</gene>
<dbReference type="GO" id="GO:0015288">
    <property type="term" value="F:porin activity"/>
    <property type="evidence" value="ECO:0007669"/>
    <property type="project" value="InterPro"/>
</dbReference>
<evidence type="ECO:0000313" key="6">
    <source>
        <dbReference type="EMBL" id="THF64449.1"/>
    </source>
</evidence>
<dbReference type="InterPro" id="IPR050330">
    <property type="entry name" value="Bact_OuterMem_StrucFunc"/>
</dbReference>
<accession>A0A4S4AWN2</accession>
<dbReference type="InterPro" id="IPR006665">
    <property type="entry name" value="OmpA-like"/>
</dbReference>
<dbReference type="OrthoDB" id="1149075at2"/>
<evidence type="ECO:0000259" key="5">
    <source>
        <dbReference type="PROSITE" id="PS51123"/>
    </source>
</evidence>
<dbReference type="PROSITE" id="PS51123">
    <property type="entry name" value="OMPA_2"/>
    <property type="match status" value="1"/>
</dbReference>
<dbReference type="PRINTS" id="PR01021">
    <property type="entry name" value="OMPADOMAIN"/>
</dbReference>
<organism evidence="6 7">
    <name type="scientific">Pseudothauera rhizosphaerae</name>
    <dbReference type="NCBI Taxonomy" id="2565932"/>
    <lineage>
        <taxon>Bacteria</taxon>
        <taxon>Pseudomonadati</taxon>
        <taxon>Pseudomonadota</taxon>
        <taxon>Betaproteobacteria</taxon>
        <taxon>Rhodocyclales</taxon>
        <taxon>Zoogloeaceae</taxon>
        <taxon>Pseudothauera</taxon>
    </lineage>
</organism>
<keyword evidence="3" id="KW-0998">Cell outer membrane</keyword>
<reference evidence="6 7" key="1">
    <citation type="submission" date="2019-04" db="EMBL/GenBank/DDBJ databases">
        <title>Azoarcus rhizosphaerae sp. nov. isolated from rhizosphere of Ficus religiosa.</title>
        <authorList>
            <person name="Lin S.-Y."/>
            <person name="Hameed A."/>
            <person name="Hsu Y.-H."/>
            <person name="Young C.-C."/>
        </authorList>
    </citation>
    <scope>NUCLEOTIDE SEQUENCE [LARGE SCALE GENOMIC DNA]</scope>
    <source>
        <strain evidence="6 7">CC-YHH848</strain>
    </source>
</reference>
<dbReference type="Pfam" id="PF00691">
    <property type="entry name" value="OmpA"/>
    <property type="match status" value="1"/>
</dbReference>
<dbReference type="EMBL" id="SSOD01000002">
    <property type="protein sequence ID" value="THF64449.1"/>
    <property type="molecule type" value="Genomic_DNA"/>
</dbReference>
<dbReference type="PRINTS" id="PR01022">
    <property type="entry name" value="OUTRMMBRANEA"/>
</dbReference>
<keyword evidence="7" id="KW-1185">Reference proteome</keyword>
<evidence type="ECO:0000256" key="3">
    <source>
        <dbReference type="ARBA" id="ARBA00023237"/>
    </source>
</evidence>
<comment type="caution">
    <text evidence="6">The sequence shown here is derived from an EMBL/GenBank/DDBJ whole genome shotgun (WGS) entry which is preliminary data.</text>
</comment>
<dbReference type="InterPro" id="IPR006690">
    <property type="entry name" value="OMPA-like_CS"/>
</dbReference>
<evidence type="ECO:0000256" key="1">
    <source>
        <dbReference type="ARBA" id="ARBA00004442"/>
    </source>
</evidence>
<dbReference type="PANTHER" id="PTHR30329:SF21">
    <property type="entry name" value="LIPOPROTEIN YIAD-RELATED"/>
    <property type="match status" value="1"/>
</dbReference>
<evidence type="ECO:0000256" key="2">
    <source>
        <dbReference type="ARBA" id="ARBA00023136"/>
    </source>
</evidence>
<dbReference type="InterPro" id="IPR006664">
    <property type="entry name" value="OMP_bac"/>
</dbReference>
<evidence type="ECO:0000256" key="4">
    <source>
        <dbReference type="PROSITE-ProRule" id="PRU00473"/>
    </source>
</evidence>
<dbReference type="InterPro" id="IPR036737">
    <property type="entry name" value="OmpA-like_sf"/>
</dbReference>
<protein>
    <submittedName>
        <fullName evidence="6">OmpA family protein</fullName>
    </submittedName>
</protein>
<evidence type="ECO:0000313" key="7">
    <source>
        <dbReference type="Proteomes" id="UP000307956"/>
    </source>
</evidence>
<dbReference type="SUPFAM" id="SSF103088">
    <property type="entry name" value="OmpA-like"/>
    <property type="match status" value="1"/>
</dbReference>